<evidence type="ECO:0000313" key="2">
    <source>
        <dbReference type="Proteomes" id="UP000032142"/>
    </source>
</evidence>
<dbReference type="Proteomes" id="UP000032142">
    <property type="component" value="Unassembled WGS sequence"/>
</dbReference>
<name>A0A0B0P995_GOSAR</name>
<protein>
    <submittedName>
        <fullName evidence="1">Uncharacterized protein</fullName>
    </submittedName>
</protein>
<organism evidence="1 2">
    <name type="scientific">Gossypium arboreum</name>
    <name type="common">Tree cotton</name>
    <name type="synonym">Gossypium nanking</name>
    <dbReference type="NCBI Taxonomy" id="29729"/>
    <lineage>
        <taxon>Eukaryota</taxon>
        <taxon>Viridiplantae</taxon>
        <taxon>Streptophyta</taxon>
        <taxon>Embryophyta</taxon>
        <taxon>Tracheophyta</taxon>
        <taxon>Spermatophyta</taxon>
        <taxon>Magnoliopsida</taxon>
        <taxon>eudicotyledons</taxon>
        <taxon>Gunneridae</taxon>
        <taxon>Pentapetalae</taxon>
        <taxon>rosids</taxon>
        <taxon>malvids</taxon>
        <taxon>Malvales</taxon>
        <taxon>Malvaceae</taxon>
        <taxon>Malvoideae</taxon>
        <taxon>Gossypium</taxon>
    </lineage>
</organism>
<dbReference type="EMBL" id="KN416452">
    <property type="protein sequence ID" value="KHG20709.1"/>
    <property type="molecule type" value="Genomic_DNA"/>
</dbReference>
<evidence type="ECO:0000313" key="1">
    <source>
        <dbReference type="EMBL" id="KHG20709.1"/>
    </source>
</evidence>
<proteinExistence type="predicted"/>
<reference evidence="2" key="1">
    <citation type="submission" date="2014-09" db="EMBL/GenBank/DDBJ databases">
        <authorList>
            <person name="Mudge J."/>
            <person name="Ramaraj T."/>
            <person name="Lindquist I.E."/>
            <person name="Bharti A.K."/>
            <person name="Sundararajan A."/>
            <person name="Cameron C.T."/>
            <person name="Woodward J.E."/>
            <person name="May G.D."/>
            <person name="Brubaker C."/>
            <person name="Broadhvest J."/>
            <person name="Wilkins T.A."/>
        </authorList>
    </citation>
    <scope>NUCLEOTIDE SEQUENCE</scope>
    <source>
        <strain evidence="2">cv. AKA8401</strain>
    </source>
</reference>
<accession>A0A0B0P995</accession>
<keyword evidence="2" id="KW-1185">Reference proteome</keyword>
<gene>
    <name evidence="1" type="ORF">F383_10309</name>
</gene>
<sequence>MITQGQYSLPLHL</sequence>